<dbReference type="GO" id="GO:0005730">
    <property type="term" value="C:nucleolus"/>
    <property type="evidence" value="ECO:0007669"/>
    <property type="project" value="UniProtKB-UniRule"/>
</dbReference>
<sequence length="329" mass="38350">MQHDEVIWQVINHGHCSFKSKLQMQNFCRNEYNVTGLCNRSSCPLANSRYATIREENGRIYLYMKTIERAHMPSKLWQRIRLKKQYVQALQQIDDYLQYWPKFLVHKNKQRLTKITQMLIRMRKLALKTRVKMVPIATKKARMERKKEAKAETAAELDRSIENELLQRLQSGTYGDIYNFDPKLFNKALKSIEETEAEAEAQQEEELEYIEGDEDEDEEEEEEDEEEEIEYLHEDEVDIDEDEDGDMEDLEGLRSDDEDASGSSGPEDEDDDGEDATEGGQAGGRKAKRRQGSGASAPPTAAKRRRRGRVEVEYEEEREILRPSAMHAY</sequence>
<evidence type="ECO:0000256" key="3">
    <source>
        <dbReference type="ARBA" id="ARBA00023242"/>
    </source>
</evidence>
<evidence type="ECO:0000313" key="8">
    <source>
        <dbReference type="Proteomes" id="UP001489004"/>
    </source>
</evidence>
<dbReference type="AlphaFoldDB" id="A0AAW1PJJ6"/>
<protein>
    <recommendedName>
        <fullName evidence="4">Protein MAK16 homolog</fullName>
    </recommendedName>
</protein>
<accession>A0AAW1PJJ6</accession>
<dbReference type="FunFam" id="3.30.390.110:FF:000001">
    <property type="entry name" value="Protein MAK16 homolog"/>
    <property type="match status" value="1"/>
</dbReference>
<organism evidence="7 8">
    <name type="scientific">[Myrmecia] bisecta</name>
    <dbReference type="NCBI Taxonomy" id="41462"/>
    <lineage>
        <taxon>Eukaryota</taxon>
        <taxon>Viridiplantae</taxon>
        <taxon>Chlorophyta</taxon>
        <taxon>core chlorophytes</taxon>
        <taxon>Trebouxiophyceae</taxon>
        <taxon>Trebouxiales</taxon>
        <taxon>Trebouxiaceae</taxon>
        <taxon>Myrmecia</taxon>
    </lineage>
</organism>
<comment type="similarity">
    <text evidence="2 4">Belongs to the MAK16 family.</text>
</comment>
<comment type="caution">
    <text evidence="7">The sequence shown here is derived from an EMBL/GenBank/DDBJ whole genome shotgun (WGS) entry which is preliminary data.</text>
</comment>
<reference evidence="7 8" key="1">
    <citation type="journal article" date="2024" name="Nat. Commun.">
        <title>Phylogenomics reveals the evolutionary origins of lichenization in chlorophyte algae.</title>
        <authorList>
            <person name="Puginier C."/>
            <person name="Libourel C."/>
            <person name="Otte J."/>
            <person name="Skaloud P."/>
            <person name="Haon M."/>
            <person name="Grisel S."/>
            <person name="Petersen M."/>
            <person name="Berrin J.G."/>
            <person name="Delaux P.M."/>
            <person name="Dal Grande F."/>
            <person name="Keller J."/>
        </authorList>
    </citation>
    <scope>NUCLEOTIDE SEQUENCE [LARGE SCALE GENOMIC DNA]</scope>
    <source>
        <strain evidence="7 8">SAG 2043</strain>
    </source>
</reference>
<dbReference type="PIRSF" id="PIRSF003352">
    <property type="entry name" value="MAK16"/>
    <property type="match status" value="1"/>
</dbReference>
<dbReference type="InterPro" id="IPR029004">
    <property type="entry name" value="Ribosomal_eL28/Mak16"/>
</dbReference>
<proteinExistence type="inferred from homology"/>
<feature type="region of interest" description="Disordered" evidence="5">
    <location>
        <begin position="195"/>
        <end position="329"/>
    </location>
</feature>
<dbReference type="PANTHER" id="PTHR23405">
    <property type="entry name" value="MAINTENANCE OF KILLER 16 MAK16 PROTEIN-RELATED"/>
    <property type="match status" value="1"/>
</dbReference>
<dbReference type="Pfam" id="PF04874">
    <property type="entry name" value="Mak16"/>
    <property type="match status" value="1"/>
</dbReference>
<name>A0AAW1PJJ6_9CHLO</name>
<evidence type="ECO:0000313" key="7">
    <source>
        <dbReference type="EMBL" id="KAK9808625.1"/>
    </source>
</evidence>
<keyword evidence="8" id="KW-1185">Reference proteome</keyword>
<evidence type="ECO:0000256" key="1">
    <source>
        <dbReference type="ARBA" id="ARBA00004123"/>
    </source>
</evidence>
<feature type="domain" description="Ribosomal eL28/Mak16" evidence="6">
    <location>
        <begin position="6"/>
        <end position="118"/>
    </location>
</feature>
<comment type="subcellular location">
    <subcellularLocation>
        <location evidence="1">Nucleus</location>
    </subcellularLocation>
</comment>
<dbReference type="Proteomes" id="UP001489004">
    <property type="component" value="Unassembled WGS sequence"/>
</dbReference>
<evidence type="ECO:0000256" key="2">
    <source>
        <dbReference type="ARBA" id="ARBA00005514"/>
    </source>
</evidence>
<dbReference type="GO" id="GO:0000470">
    <property type="term" value="P:maturation of LSU-rRNA"/>
    <property type="evidence" value="ECO:0007669"/>
    <property type="project" value="TreeGrafter"/>
</dbReference>
<dbReference type="GO" id="GO:0000460">
    <property type="term" value="P:maturation of 5.8S rRNA"/>
    <property type="evidence" value="ECO:0007669"/>
    <property type="project" value="TreeGrafter"/>
</dbReference>
<dbReference type="GO" id="GO:0030687">
    <property type="term" value="C:preribosome, large subunit precursor"/>
    <property type="evidence" value="ECO:0007669"/>
    <property type="project" value="TreeGrafter"/>
</dbReference>
<gene>
    <name evidence="7" type="ORF">WJX72_000766</name>
</gene>
<evidence type="ECO:0000256" key="5">
    <source>
        <dbReference type="SAM" id="MobiDB-lite"/>
    </source>
</evidence>
<evidence type="ECO:0000256" key="4">
    <source>
        <dbReference type="PIRNR" id="PIRNR003352"/>
    </source>
</evidence>
<dbReference type="InterPro" id="IPR006958">
    <property type="entry name" value="Mak16"/>
</dbReference>
<evidence type="ECO:0000259" key="6">
    <source>
        <dbReference type="Pfam" id="PF01778"/>
    </source>
</evidence>
<dbReference type="Gene3D" id="3.30.390.110">
    <property type="match status" value="1"/>
</dbReference>
<dbReference type="PANTHER" id="PTHR23405:SF4">
    <property type="entry name" value="PROTEIN MAK16 HOMOLOG"/>
    <property type="match status" value="1"/>
</dbReference>
<dbReference type="Pfam" id="PF01778">
    <property type="entry name" value="Ribosomal_L28e"/>
    <property type="match status" value="1"/>
</dbReference>
<dbReference type="EMBL" id="JALJOR010000011">
    <property type="protein sequence ID" value="KAK9808625.1"/>
    <property type="molecule type" value="Genomic_DNA"/>
</dbReference>
<feature type="compositionally biased region" description="Acidic residues" evidence="5">
    <location>
        <begin position="195"/>
        <end position="277"/>
    </location>
</feature>
<keyword evidence="3 4" id="KW-0539">Nucleus</keyword>